<organism evidence="2">
    <name type="scientific">Thrips palmi</name>
    <name type="common">Melon thrips</name>
    <dbReference type="NCBI Taxonomy" id="161013"/>
    <lineage>
        <taxon>Eukaryota</taxon>
        <taxon>Metazoa</taxon>
        <taxon>Ecdysozoa</taxon>
        <taxon>Arthropoda</taxon>
        <taxon>Hexapoda</taxon>
        <taxon>Insecta</taxon>
        <taxon>Pterygota</taxon>
        <taxon>Neoptera</taxon>
        <taxon>Paraneoptera</taxon>
        <taxon>Thysanoptera</taxon>
        <taxon>Terebrantia</taxon>
        <taxon>Thripoidea</taxon>
        <taxon>Thripidae</taxon>
        <taxon>Thrips</taxon>
    </lineage>
</organism>
<dbReference type="GeneID" id="117647497"/>
<dbReference type="Pfam" id="PF07841">
    <property type="entry name" value="DM4_12"/>
    <property type="match status" value="1"/>
</dbReference>
<gene>
    <name evidence="2" type="primary">LOC117647497</name>
</gene>
<evidence type="ECO:0000313" key="1">
    <source>
        <dbReference type="Proteomes" id="UP000515158"/>
    </source>
</evidence>
<dbReference type="RefSeq" id="XP_034245144.1">
    <property type="nucleotide sequence ID" value="XM_034389253.1"/>
</dbReference>
<dbReference type="InterPro" id="IPR006631">
    <property type="entry name" value="DM4_12"/>
</dbReference>
<dbReference type="InParanoid" id="A0A6P8ZQ31"/>
<dbReference type="PANTHER" id="PTHR21398:SF1">
    <property type="entry name" value="FI03705P"/>
    <property type="match status" value="1"/>
</dbReference>
<proteinExistence type="predicted"/>
<reference evidence="2" key="1">
    <citation type="submission" date="2025-08" db="UniProtKB">
        <authorList>
            <consortium name="RefSeq"/>
        </authorList>
    </citation>
    <scope>IDENTIFICATION</scope>
    <source>
        <tissue evidence="2">Total insect</tissue>
    </source>
</reference>
<dbReference type="KEGG" id="tpal:117647497"/>
<protein>
    <submittedName>
        <fullName evidence="2">Uncharacterized protein LOC117647497</fullName>
    </submittedName>
</protein>
<dbReference type="PANTHER" id="PTHR21398">
    <property type="entry name" value="AGAP007094-PA"/>
    <property type="match status" value="1"/>
</dbReference>
<keyword evidence="1" id="KW-1185">Reference proteome</keyword>
<dbReference type="AlphaFoldDB" id="A0A6P8ZQ31"/>
<dbReference type="Proteomes" id="UP000515158">
    <property type="component" value="Unplaced"/>
</dbReference>
<accession>A0A6P8ZQ31</accession>
<sequence>MVAEFTVGSFVPFTTIFTTGVTWGIAWRLPTHSYELYLNKRAVGEDPDQQHRAELLDDLVVFLDKFGLHGEHCVRRTLCDLQTPRTRRAAKGGFMEEVLKALFTFSGSDSQSGGPDSNSTCEARFPHGVSILDVRPDMYTDK</sequence>
<name>A0A6P8ZQ31_THRPL</name>
<evidence type="ECO:0000313" key="2">
    <source>
        <dbReference type="RefSeq" id="XP_034245144.1"/>
    </source>
</evidence>